<evidence type="ECO:0000256" key="2">
    <source>
        <dbReference type="ARBA" id="ARBA00023002"/>
    </source>
</evidence>
<reference evidence="4" key="1">
    <citation type="submission" date="2021-02" db="EMBL/GenBank/DDBJ databases">
        <title>Genome sequence Cadophora malorum strain M34.</title>
        <authorList>
            <person name="Stefanovic E."/>
            <person name="Vu D."/>
            <person name="Scully C."/>
            <person name="Dijksterhuis J."/>
            <person name="Roader J."/>
            <person name="Houbraken J."/>
        </authorList>
    </citation>
    <scope>NUCLEOTIDE SEQUENCE</scope>
    <source>
        <strain evidence="4">M34</strain>
    </source>
</reference>
<dbReference type="GO" id="GO:0016491">
    <property type="term" value="F:oxidoreductase activity"/>
    <property type="evidence" value="ECO:0007669"/>
    <property type="project" value="UniProtKB-KW"/>
</dbReference>
<comment type="caution">
    <text evidence="4">The sequence shown here is derived from an EMBL/GenBank/DDBJ whole genome shotgun (WGS) entry which is preliminary data.</text>
</comment>
<protein>
    <recommendedName>
        <fullName evidence="6">NAD(P)-binding protein</fullName>
    </recommendedName>
</protein>
<dbReference type="PANTHER" id="PTHR42901:SF1">
    <property type="entry name" value="ALCOHOL DEHYDROGENASE"/>
    <property type="match status" value="1"/>
</dbReference>
<organism evidence="4 5">
    <name type="scientific">Cadophora malorum</name>
    <dbReference type="NCBI Taxonomy" id="108018"/>
    <lineage>
        <taxon>Eukaryota</taxon>
        <taxon>Fungi</taxon>
        <taxon>Dikarya</taxon>
        <taxon>Ascomycota</taxon>
        <taxon>Pezizomycotina</taxon>
        <taxon>Leotiomycetes</taxon>
        <taxon>Helotiales</taxon>
        <taxon>Ploettnerulaceae</taxon>
        <taxon>Cadophora</taxon>
    </lineage>
</organism>
<dbReference type="OrthoDB" id="1933717at2759"/>
<evidence type="ECO:0000256" key="1">
    <source>
        <dbReference type="ARBA" id="ARBA00006484"/>
    </source>
</evidence>
<dbReference type="EMBL" id="JAFJYH010000094">
    <property type="protein sequence ID" value="KAG4419955.1"/>
    <property type="molecule type" value="Genomic_DNA"/>
</dbReference>
<proteinExistence type="inferred from homology"/>
<dbReference type="InterPro" id="IPR002347">
    <property type="entry name" value="SDR_fam"/>
</dbReference>
<dbReference type="SUPFAM" id="SSF51735">
    <property type="entry name" value="NAD(P)-binding Rossmann-fold domains"/>
    <property type="match status" value="1"/>
</dbReference>
<dbReference type="Pfam" id="PF00106">
    <property type="entry name" value="adh_short"/>
    <property type="match status" value="1"/>
</dbReference>
<gene>
    <name evidence="4" type="ORF">IFR04_006895</name>
</gene>
<keyword evidence="2" id="KW-0560">Oxidoreductase</keyword>
<dbReference type="PANTHER" id="PTHR42901">
    <property type="entry name" value="ALCOHOL DEHYDROGENASE"/>
    <property type="match status" value="1"/>
</dbReference>
<dbReference type="CDD" id="cd05233">
    <property type="entry name" value="SDR_c"/>
    <property type="match status" value="1"/>
</dbReference>
<dbReference type="Proteomes" id="UP000664132">
    <property type="component" value="Unassembled WGS sequence"/>
</dbReference>
<evidence type="ECO:0008006" key="6">
    <source>
        <dbReference type="Google" id="ProtNLM"/>
    </source>
</evidence>
<evidence type="ECO:0000313" key="4">
    <source>
        <dbReference type="EMBL" id="KAG4419955.1"/>
    </source>
</evidence>
<dbReference type="InterPro" id="IPR036291">
    <property type="entry name" value="NAD(P)-bd_dom_sf"/>
</dbReference>
<evidence type="ECO:0000313" key="5">
    <source>
        <dbReference type="Proteomes" id="UP000664132"/>
    </source>
</evidence>
<sequence>MDQLAQLPDDFFVTSSQFTKTVYRDDYPKLDVTQRSFSQKGKVVVITGASQGLGRKAFAASFARAGAKAIFLVARNGTELEATTQDLKKINPNVSVIARSVDIRNEITVRSLFADIESEFGTADVLINNAGSGKSALPIKDVDVTDFWYDFEVNVKGTLLMTQEFLKLVGDTKPATIINITSAAAIAILPSTSSYSLSKLVQVQIQRFVAAENPNVVAVSLHPGTVHTAITKPAFVKFSKDTFALAGGVAVWLASEQAKFMNGRYMGVNWSVDELIERQDEIVAKGELLMELQGSFGKSQF</sequence>
<accession>A0A8H7TE60</accession>
<dbReference type="PRINTS" id="PR00081">
    <property type="entry name" value="GDHRDH"/>
</dbReference>
<dbReference type="PRINTS" id="PR00080">
    <property type="entry name" value="SDRFAMILY"/>
</dbReference>
<comment type="similarity">
    <text evidence="1 3">Belongs to the short-chain dehydrogenases/reductases (SDR) family.</text>
</comment>
<evidence type="ECO:0000256" key="3">
    <source>
        <dbReference type="RuleBase" id="RU000363"/>
    </source>
</evidence>
<name>A0A8H7TE60_9HELO</name>
<keyword evidence="5" id="KW-1185">Reference proteome</keyword>
<dbReference type="Gene3D" id="3.40.50.720">
    <property type="entry name" value="NAD(P)-binding Rossmann-like Domain"/>
    <property type="match status" value="1"/>
</dbReference>
<dbReference type="AlphaFoldDB" id="A0A8H7TE60"/>